<name>A0A9N9JWZ9_9GLOM</name>
<sequence>DSISSSNASSGSTVWKHFHRRPSYAPNHNVCKYCRPRKKYKITTGLSTLRAILYPNTS</sequence>
<keyword evidence="1" id="KW-0479">Metal-binding</keyword>
<reference evidence="5" key="1">
    <citation type="submission" date="2021-06" db="EMBL/GenBank/DDBJ databases">
        <authorList>
            <person name="Kallberg Y."/>
            <person name="Tangrot J."/>
            <person name="Rosling A."/>
        </authorList>
    </citation>
    <scope>NUCLEOTIDE SEQUENCE</scope>
    <source>
        <strain evidence="5">MA453B</strain>
    </source>
</reference>
<evidence type="ECO:0000259" key="4">
    <source>
        <dbReference type="Pfam" id="PF02892"/>
    </source>
</evidence>
<protein>
    <submittedName>
        <fullName evidence="5">26945_t:CDS:1</fullName>
    </submittedName>
</protein>
<dbReference type="AlphaFoldDB" id="A0A9N9JWZ9"/>
<dbReference type="Proteomes" id="UP000789405">
    <property type="component" value="Unassembled WGS sequence"/>
</dbReference>
<evidence type="ECO:0000256" key="3">
    <source>
        <dbReference type="ARBA" id="ARBA00022833"/>
    </source>
</evidence>
<evidence type="ECO:0000256" key="1">
    <source>
        <dbReference type="ARBA" id="ARBA00022723"/>
    </source>
</evidence>
<proteinExistence type="predicted"/>
<evidence type="ECO:0000313" key="6">
    <source>
        <dbReference type="Proteomes" id="UP000789405"/>
    </source>
</evidence>
<evidence type="ECO:0000313" key="5">
    <source>
        <dbReference type="EMBL" id="CAG8797645.1"/>
    </source>
</evidence>
<evidence type="ECO:0000256" key="2">
    <source>
        <dbReference type="ARBA" id="ARBA00022771"/>
    </source>
</evidence>
<dbReference type="InterPro" id="IPR003656">
    <property type="entry name" value="Znf_BED"/>
</dbReference>
<gene>
    <name evidence="5" type="ORF">DERYTH_LOCUS22716</name>
</gene>
<dbReference type="EMBL" id="CAJVPY010032329">
    <property type="protein sequence ID" value="CAG8797645.1"/>
    <property type="molecule type" value="Genomic_DNA"/>
</dbReference>
<dbReference type="Pfam" id="PF02892">
    <property type="entry name" value="zf-BED"/>
    <property type="match status" value="1"/>
</dbReference>
<feature type="domain" description="BED-type" evidence="4">
    <location>
        <begin position="12"/>
        <end position="50"/>
    </location>
</feature>
<organism evidence="5 6">
    <name type="scientific">Dentiscutata erythropus</name>
    <dbReference type="NCBI Taxonomy" id="1348616"/>
    <lineage>
        <taxon>Eukaryota</taxon>
        <taxon>Fungi</taxon>
        <taxon>Fungi incertae sedis</taxon>
        <taxon>Mucoromycota</taxon>
        <taxon>Glomeromycotina</taxon>
        <taxon>Glomeromycetes</taxon>
        <taxon>Diversisporales</taxon>
        <taxon>Gigasporaceae</taxon>
        <taxon>Dentiscutata</taxon>
    </lineage>
</organism>
<dbReference type="GO" id="GO:0008270">
    <property type="term" value="F:zinc ion binding"/>
    <property type="evidence" value="ECO:0007669"/>
    <property type="project" value="UniProtKB-KW"/>
</dbReference>
<comment type="caution">
    <text evidence="5">The sequence shown here is derived from an EMBL/GenBank/DDBJ whole genome shotgun (WGS) entry which is preliminary data.</text>
</comment>
<keyword evidence="3" id="KW-0862">Zinc</keyword>
<feature type="non-terminal residue" evidence="5">
    <location>
        <position position="1"/>
    </location>
</feature>
<keyword evidence="6" id="KW-1185">Reference proteome</keyword>
<dbReference type="OrthoDB" id="2487731at2759"/>
<dbReference type="GO" id="GO:0003677">
    <property type="term" value="F:DNA binding"/>
    <property type="evidence" value="ECO:0007669"/>
    <property type="project" value="InterPro"/>
</dbReference>
<keyword evidence="2" id="KW-0863">Zinc-finger</keyword>
<accession>A0A9N9JWZ9</accession>